<dbReference type="Gene3D" id="2.120.10.30">
    <property type="entry name" value="TolB, C-terminal domain"/>
    <property type="match status" value="1"/>
</dbReference>
<dbReference type="AlphaFoldDB" id="A0A8S0UWT8"/>
<proteinExistence type="predicted"/>
<sequence length="235" mass="26285">MDEVATIFNEHTNNQSLLGLDNLEFKDEIFRPESLEFDTWSRGPYAGLAMDVLTEKLCAKGVDSTTHKQWKFKSRCSRPLGLRVDRESGYLNIADSYYGFLVVGPEEGLPSHLATHVDTWTGSLFITMALSVSLILAKNTDRVIIKYFLEGSERAPIDSMQNFQDSQTTYGLIVEKHILPIAHSNEEISQVGRSEDVFYGTTSLSDKGDILDVLEDKKGVVMKLVSEVKEANGKL</sequence>
<protein>
    <submittedName>
        <fullName evidence="1">STRICTOSIDINE SYNTHASE-LIKE 13</fullName>
    </submittedName>
</protein>
<dbReference type="OrthoDB" id="5307922at2759"/>
<keyword evidence="2" id="KW-1185">Reference proteome</keyword>
<dbReference type="EMBL" id="CACTIH010009091">
    <property type="protein sequence ID" value="CAA3023463.1"/>
    <property type="molecule type" value="Genomic_DNA"/>
</dbReference>
<name>A0A8S0UWT8_OLEEU</name>
<comment type="caution">
    <text evidence="1">The sequence shown here is derived from an EMBL/GenBank/DDBJ whole genome shotgun (WGS) entry which is preliminary data.</text>
</comment>
<gene>
    <name evidence="1" type="ORF">OLEA9_A016167</name>
</gene>
<evidence type="ECO:0000313" key="2">
    <source>
        <dbReference type="Proteomes" id="UP000594638"/>
    </source>
</evidence>
<evidence type="ECO:0000313" key="1">
    <source>
        <dbReference type="EMBL" id="CAA3023463.1"/>
    </source>
</evidence>
<reference evidence="1 2" key="1">
    <citation type="submission" date="2019-12" db="EMBL/GenBank/DDBJ databases">
        <authorList>
            <person name="Alioto T."/>
            <person name="Alioto T."/>
            <person name="Gomez Garrido J."/>
        </authorList>
    </citation>
    <scope>NUCLEOTIDE SEQUENCE [LARGE SCALE GENOMIC DNA]</scope>
</reference>
<dbReference type="Gramene" id="OE9A016167T1">
    <property type="protein sequence ID" value="OE9A016167C1"/>
    <property type="gene ID" value="OE9A016167"/>
</dbReference>
<dbReference type="PANTHER" id="PTHR10426:SF21">
    <property type="entry name" value="PROTEIN STRICTOSIDINE SYNTHASE-LIKE 13"/>
    <property type="match status" value="1"/>
</dbReference>
<dbReference type="Proteomes" id="UP000594638">
    <property type="component" value="Unassembled WGS sequence"/>
</dbReference>
<dbReference type="GO" id="GO:0016787">
    <property type="term" value="F:hydrolase activity"/>
    <property type="evidence" value="ECO:0007669"/>
    <property type="project" value="TreeGrafter"/>
</dbReference>
<dbReference type="InterPro" id="IPR011042">
    <property type="entry name" value="6-blade_b-propeller_TolB-like"/>
</dbReference>
<dbReference type="GO" id="GO:0012505">
    <property type="term" value="C:endomembrane system"/>
    <property type="evidence" value="ECO:0007669"/>
    <property type="project" value="TreeGrafter"/>
</dbReference>
<dbReference type="PANTHER" id="PTHR10426">
    <property type="entry name" value="STRICTOSIDINE SYNTHASE-RELATED"/>
    <property type="match status" value="1"/>
</dbReference>
<organism evidence="1 2">
    <name type="scientific">Olea europaea subsp. europaea</name>
    <dbReference type="NCBI Taxonomy" id="158383"/>
    <lineage>
        <taxon>Eukaryota</taxon>
        <taxon>Viridiplantae</taxon>
        <taxon>Streptophyta</taxon>
        <taxon>Embryophyta</taxon>
        <taxon>Tracheophyta</taxon>
        <taxon>Spermatophyta</taxon>
        <taxon>Magnoliopsida</taxon>
        <taxon>eudicotyledons</taxon>
        <taxon>Gunneridae</taxon>
        <taxon>Pentapetalae</taxon>
        <taxon>asterids</taxon>
        <taxon>lamiids</taxon>
        <taxon>Lamiales</taxon>
        <taxon>Oleaceae</taxon>
        <taxon>Oleeae</taxon>
        <taxon>Olea</taxon>
    </lineage>
</organism>
<accession>A0A8S0UWT8</accession>